<dbReference type="InterPro" id="IPR000868">
    <property type="entry name" value="Isochorismatase-like_dom"/>
</dbReference>
<gene>
    <name evidence="4" type="ORF">SAMN02745135_00224</name>
</gene>
<keyword evidence="2" id="KW-0378">Hydrolase</keyword>
<sequence>MKALLVIDTQYGLIKQKDFTNEIKKIKELILTFKANKELIIFTQHLDNDKNSVLFKDSPNVEIIEELKVYADYIVKKSTADSFFNTNLQDVLTRNSINHIVIC</sequence>
<dbReference type="PANTHER" id="PTHR43540:SF14">
    <property type="entry name" value="ISOCHORISMATASE"/>
    <property type="match status" value="1"/>
</dbReference>
<dbReference type="RefSeq" id="WP_200791865.1">
    <property type="nucleotide sequence ID" value="NZ_FQXO01000006.1"/>
</dbReference>
<name>A0A1M5RGX0_9FIRM</name>
<dbReference type="EMBL" id="FQXO01000006">
    <property type="protein sequence ID" value="SHH25607.1"/>
    <property type="molecule type" value="Genomic_DNA"/>
</dbReference>
<accession>A0A1M5RGX0</accession>
<evidence type="ECO:0000313" key="4">
    <source>
        <dbReference type="EMBL" id="SHH25607.1"/>
    </source>
</evidence>
<dbReference type="InterPro" id="IPR050272">
    <property type="entry name" value="Isochorismatase-like_hydrls"/>
</dbReference>
<evidence type="ECO:0000256" key="1">
    <source>
        <dbReference type="ARBA" id="ARBA00006336"/>
    </source>
</evidence>
<dbReference type="PANTHER" id="PTHR43540">
    <property type="entry name" value="PEROXYUREIDOACRYLATE/UREIDOACRYLATE AMIDOHYDROLASE-RELATED"/>
    <property type="match status" value="1"/>
</dbReference>
<evidence type="ECO:0000313" key="5">
    <source>
        <dbReference type="Proteomes" id="UP000183967"/>
    </source>
</evidence>
<dbReference type="Gene3D" id="3.40.50.850">
    <property type="entry name" value="Isochorismatase-like"/>
    <property type="match status" value="1"/>
</dbReference>
<evidence type="ECO:0000259" key="3">
    <source>
        <dbReference type="Pfam" id="PF00857"/>
    </source>
</evidence>
<dbReference type="Pfam" id="PF00857">
    <property type="entry name" value="Isochorismatase"/>
    <property type="match status" value="1"/>
</dbReference>
<evidence type="ECO:0000256" key="2">
    <source>
        <dbReference type="ARBA" id="ARBA00022801"/>
    </source>
</evidence>
<organism evidence="4 5">
    <name type="scientific">Caloranaerobacter azorensis DSM 13643</name>
    <dbReference type="NCBI Taxonomy" id="1121264"/>
    <lineage>
        <taxon>Bacteria</taxon>
        <taxon>Bacillati</taxon>
        <taxon>Bacillota</taxon>
        <taxon>Tissierellia</taxon>
        <taxon>Tissierellales</taxon>
        <taxon>Thermohalobacteraceae</taxon>
        <taxon>Caloranaerobacter</taxon>
    </lineage>
</organism>
<dbReference type="InterPro" id="IPR036380">
    <property type="entry name" value="Isochorismatase-like_sf"/>
</dbReference>
<keyword evidence="5" id="KW-1185">Reference proteome</keyword>
<reference evidence="5" key="1">
    <citation type="submission" date="2016-11" db="EMBL/GenBank/DDBJ databases">
        <authorList>
            <person name="Varghese N."/>
            <person name="Submissions S."/>
        </authorList>
    </citation>
    <scope>NUCLEOTIDE SEQUENCE [LARGE SCALE GENOMIC DNA]</scope>
    <source>
        <strain evidence="5">DSM 13643</strain>
    </source>
</reference>
<dbReference type="GO" id="GO:0016787">
    <property type="term" value="F:hydrolase activity"/>
    <property type="evidence" value="ECO:0007669"/>
    <property type="project" value="UniProtKB-KW"/>
</dbReference>
<dbReference type="SUPFAM" id="SSF52499">
    <property type="entry name" value="Isochorismatase-like hydrolases"/>
    <property type="match status" value="1"/>
</dbReference>
<dbReference type="AlphaFoldDB" id="A0A1M5RGX0"/>
<dbReference type="Proteomes" id="UP000183967">
    <property type="component" value="Unassembled WGS sequence"/>
</dbReference>
<protein>
    <submittedName>
        <fullName evidence="4">Isochorismatase family protein</fullName>
    </submittedName>
</protein>
<proteinExistence type="inferred from homology"/>
<feature type="domain" description="Isochorismatase-like" evidence="3">
    <location>
        <begin position="3"/>
        <end position="103"/>
    </location>
</feature>
<comment type="similarity">
    <text evidence="1">Belongs to the isochorismatase family.</text>
</comment>